<evidence type="ECO:0000259" key="14">
    <source>
        <dbReference type="PROSITE" id="PS50067"/>
    </source>
</evidence>
<evidence type="ECO:0000256" key="6">
    <source>
        <dbReference type="ARBA" id="ARBA00022840"/>
    </source>
</evidence>
<dbReference type="PANTHER" id="PTHR47972">
    <property type="entry name" value="KINESIN-LIKE PROTEIN KLP-3"/>
    <property type="match status" value="1"/>
</dbReference>
<keyword evidence="16" id="KW-1185">Reference proteome</keyword>
<dbReference type="AlphaFoldDB" id="A0A6A6H3W0"/>
<proteinExistence type="inferred from homology"/>
<name>A0A6A6H3W0_VIRVR</name>
<feature type="domain" description="Kinesin motor" evidence="14">
    <location>
        <begin position="460"/>
        <end position="794"/>
    </location>
</feature>
<feature type="region of interest" description="Disordered" evidence="13">
    <location>
        <begin position="1"/>
        <end position="63"/>
    </location>
</feature>
<dbReference type="GO" id="GO:0008569">
    <property type="term" value="F:minus-end-directed microtubule motor activity"/>
    <property type="evidence" value="ECO:0007669"/>
    <property type="project" value="UniProtKB-ARBA"/>
</dbReference>
<keyword evidence="9" id="KW-0206">Cytoskeleton</keyword>
<keyword evidence="8 10" id="KW-0505">Motor protein</keyword>
<dbReference type="GO" id="GO:0007018">
    <property type="term" value="P:microtubule-based movement"/>
    <property type="evidence" value="ECO:0007669"/>
    <property type="project" value="InterPro"/>
</dbReference>
<dbReference type="Proteomes" id="UP000800092">
    <property type="component" value="Unassembled WGS sequence"/>
</dbReference>
<dbReference type="InterPro" id="IPR001752">
    <property type="entry name" value="Kinesin_motor_dom"/>
</dbReference>
<gene>
    <name evidence="15" type="ORF">EV356DRAFT_242016</name>
</gene>
<evidence type="ECO:0000256" key="11">
    <source>
        <dbReference type="RuleBase" id="RU000394"/>
    </source>
</evidence>
<dbReference type="Pfam" id="PF00225">
    <property type="entry name" value="Kinesin"/>
    <property type="match status" value="1"/>
</dbReference>
<evidence type="ECO:0000256" key="8">
    <source>
        <dbReference type="ARBA" id="ARBA00023175"/>
    </source>
</evidence>
<comment type="subcellular location">
    <subcellularLocation>
        <location evidence="1">Cytoplasm</location>
        <location evidence="1">Cytoskeleton</location>
    </subcellularLocation>
</comment>
<evidence type="ECO:0000313" key="16">
    <source>
        <dbReference type="Proteomes" id="UP000800092"/>
    </source>
</evidence>
<dbReference type="InterPro" id="IPR027417">
    <property type="entry name" value="P-loop_NTPase"/>
</dbReference>
<dbReference type="EMBL" id="ML991813">
    <property type="protein sequence ID" value="KAF2232682.1"/>
    <property type="molecule type" value="Genomic_DNA"/>
</dbReference>
<feature type="compositionally biased region" description="Polar residues" evidence="13">
    <location>
        <begin position="149"/>
        <end position="166"/>
    </location>
</feature>
<feature type="compositionally biased region" description="Low complexity" evidence="13">
    <location>
        <begin position="103"/>
        <end position="131"/>
    </location>
</feature>
<feature type="region of interest" description="Disordered" evidence="13">
    <location>
        <begin position="68"/>
        <end position="87"/>
    </location>
</feature>
<dbReference type="PANTHER" id="PTHR47972:SF45">
    <property type="entry name" value="PROTEIN CLARET SEGREGATIONAL"/>
    <property type="match status" value="1"/>
</dbReference>
<dbReference type="SUPFAM" id="SSF52540">
    <property type="entry name" value="P-loop containing nucleoside triphosphate hydrolases"/>
    <property type="match status" value="1"/>
</dbReference>
<keyword evidence="6 10" id="KW-0067">ATP-binding</keyword>
<comment type="similarity">
    <text evidence="2">Belongs to the TRAFAC class myosin-kinesin ATPase superfamily. Kinesin family. KIN-14 subfamily.</text>
</comment>
<keyword evidence="5 10" id="KW-0547">Nucleotide-binding</keyword>
<dbReference type="SMART" id="SM00129">
    <property type="entry name" value="KISc"/>
    <property type="match status" value="1"/>
</dbReference>
<dbReference type="PROSITE" id="PS50067">
    <property type="entry name" value="KINESIN_MOTOR_2"/>
    <property type="match status" value="1"/>
</dbReference>
<dbReference type="OrthoDB" id="3176171at2759"/>
<feature type="region of interest" description="Disordered" evidence="13">
    <location>
        <begin position="244"/>
        <end position="291"/>
    </location>
</feature>
<evidence type="ECO:0000256" key="1">
    <source>
        <dbReference type="ARBA" id="ARBA00004245"/>
    </source>
</evidence>
<evidence type="ECO:0000256" key="3">
    <source>
        <dbReference type="ARBA" id="ARBA00022490"/>
    </source>
</evidence>
<evidence type="ECO:0000256" key="9">
    <source>
        <dbReference type="ARBA" id="ARBA00023212"/>
    </source>
</evidence>
<evidence type="ECO:0000256" key="4">
    <source>
        <dbReference type="ARBA" id="ARBA00022701"/>
    </source>
</evidence>
<dbReference type="GO" id="GO:0008017">
    <property type="term" value="F:microtubule binding"/>
    <property type="evidence" value="ECO:0007669"/>
    <property type="project" value="InterPro"/>
</dbReference>
<dbReference type="InterPro" id="IPR036961">
    <property type="entry name" value="Kinesin_motor_dom_sf"/>
</dbReference>
<feature type="compositionally biased region" description="Polar residues" evidence="13">
    <location>
        <begin position="73"/>
        <end position="87"/>
    </location>
</feature>
<keyword evidence="4 11" id="KW-0493">Microtubule</keyword>
<feature type="compositionally biased region" description="Polar residues" evidence="13">
    <location>
        <begin position="32"/>
        <end position="42"/>
    </location>
</feature>
<keyword evidence="3" id="KW-0963">Cytoplasm</keyword>
<dbReference type="PRINTS" id="PR00380">
    <property type="entry name" value="KINESINHEAVY"/>
</dbReference>
<feature type="region of interest" description="Disordered" evidence="13">
    <location>
        <begin position="94"/>
        <end position="179"/>
    </location>
</feature>
<feature type="binding site" evidence="10">
    <location>
        <begin position="551"/>
        <end position="558"/>
    </location>
    <ligand>
        <name>ATP</name>
        <dbReference type="ChEBI" id="CHEBI:30616"/>
    </ligand>
</feature>
<dbReference type="GO" id="GO:0005524">
    <property type="term" value="F:ATP binding"/>
    <property type="evidence" value="ECO:0007669"/>
    <property type="project" value="UniProtKB-UniRule"/>
</dbReference>
<feature type="coiled-coil region" evidence="12">
    <location>
        <begin position="353"/>
        <end position="460"/>
    </location>
</feature>
<evidence type="ECO:0000256" key="10">
    <source>
        <dbReference type="PROSITE-ProRule" id="PRU00283"/>
    </source>
</evidence>
<protein>
    <recommendedName>
        <fullName evidence="11">Kinesin-like protein</fullName>
    </recommendedName>
</protein>
<evidence type="ECO:0000256" key="12">
    <source>
        <dbReference type="SAM" id="Coils"/>
    </source>
</evidence>
<accession>A0A6A6H3W0</accession>
<dbReference type="InterPro" id="IPR019821">
    <property type="entry name" value="Kinesin_motor_CS"/>
</dbReference>
<dbReference type="PROSITE" id="PS00411">
    <property type="entry name" value="KINESIN_MOTOR_1"/>
    <property type="match status" value="1"/>
</dbReference>
<evidence type="ECO:0000256" key="2">
    <source>
        <dbReference type="ARBA" id="ARBA00010899"/>
    </source>
</evidence>
<reference evidence="15" key="1">
    <citation type="journal article" date="2020" name="Stud. Mycol.">
        <title>101 Dothideomycetes genomes: a test case for predicting lifestyles and emergence of pathogens.</title>
        <authorList>
            <person name="Haridas S."/>
            <person name="Albert R."/>
            <person name="Binder M."/>
            <person name="Bloem J."/>
            <person name="Labutti K."/>
            <person name="Salamov A."/>
            <person name="Andreopoulos B."/>
            <person name="Baker S."/>
            <person name="Barry K."/>
            <person name="Bills G."/>
            <person name="Bluhm B."/>
            <person name="Cannon C."/>
            <person name="Castanera R."/>
            <person name="Culley D."/>
            <person name="Daum C."/>
            <person name="Ezra D."/>
            <person name="Gonzalez J."/>
            <person name="Henrissat B."/>
            <person name="Kuo A."/>
            <person name="Liang C."/>
            <person name="Lipzen A."/>
            <person name="Lutzoni F."/>
            <person name="Magnuson J."/>
            <person name="Mondo S."/>
            <person name="Nolan M."/>
            <person name="Ohm R."/>
            <person name="Pangilinan J."/>
            <person name="Park H.-J."/>
            <person name="Ramirez L."/>
            <person name="Alfaro M."/>
            <person name="Sun H."/>
            <person name="Tritt A."/>
            <person name="Yoshinaga Y."/>
            <person name="Zwiers L.-H."/>
            <person name="Turgeon B."/>
            <person name="Goodwin S."/>
            <person name="Spatafora J."/>
            <person name="Crous P."/>
            <person name="Grigoriev I."/>
        </authorList>
    </citation>
    <scope>NUCLEOTIDE SEQUENCE</scope>
    <source>
        <strain evidence="15">Tuck. ex Michener</strain>
    </source>
</reference>
<dbReference type="FunFam" id="3.40.850.10:FF:000065">
    <property type="entry name" value="Kinesin-like protein"/>
    <property type="match status" value="1"/>
</dbReference>
<dbReference type="CDD" id="cd01366">
    <property type="entry name" value="KISc_C_terminal"/>
    <property type="match status" value="1"/>
</dbReference>
<dbReference type="GO" id="GO:0090307">
    <property type="term" value="P:mitotic spindle assembly"/>
    <property type="evidence" value="ECO:0007669"/>
    <property type="project" value="UniProtKB-ARBA"/>
</dbReference>
<dbReference type="GO" id="GO:0005874">
    <property type="term" value="C:microtubule"/>
    <property type="evidence" value="ECO:0007669"/>
    <property type="project" value="UniProtKB-KW"/>
</dbReference>
<evidence type="ECO:0000256" key="7">
    <source>
        <dbReference type="ARBA" id="ARBA00023054"/>
    </source>
</evidence>
<dbReference type="InterPro" id="IPR027640">
    <property type="entry name" value="Kinesin-like_fam"/>
</dbReference>
<organism evidence="15 16">
    <name type="scientific">Viridothelium virens</name>
    <name type="common">Speckled blister lichen</name>
    <name type="synonym">Trypethelium virens</name>
    <dbReference type="NCBI Taxonomy" id="1048519"/>
    <lineage>
        <taxon>Eukaryota</taxon>
        <taxon>Fungi</taxon>
        <taxon>Dikarya</taxon>
        <taxon>Ascomycota</taxon>
        <taxon>Pezizomycotina</taxon>
        <taxon>Dothideomycetes</taxon>
        <taxon>Dothideomycetes incertae sedis</taxon>
        <taxon>Trypetheliales</taxon>
        <taxon>Trypetheliaceae</taxon>
        <taxon>Viridothelium</taxon>
    </lineage>
</organism>
<evidence type="ECO:0000256" key="5">
    <source>
        <dbReference type="ARBA" id="ARBA00022741"/>
    </source>
</evidence>
<dbReference type="Gene3D" id="3.40.850.10">
    <property type="entry name" value="Kinesin motor domain"/>
    <property type="match status" value="1"/>
</dbReference>
<sequence>MDYSENASMRGSHLRPPSRITAPGMGLHEMSASDNNARTGGASSMMPPPMKHKPSGLPEPATKRKTLVERAGESTQSNPIALPTSRSVNSAVTNTAQAGPRNTSFSSSISSSSSRNPSTTSRTTSASSTRSVVGSIGRSAGNHLRSRTAMPNNRAVHSSTNGTTRPATAIGDHETSVSDHPVLGKRKAWDTKGRLEDMESLYAQLKGQMDSTTFERNGLEETVNLYKTRHDTKVMLSTTNTALDDSRRAHTHEVDDLTRKHRNEIEDSSDRHRKDRERLRKEAQEELDGLGKEHREEIDKLIRQHKDDLNELENRLKAEIEEQRSQRLKVVQDLSTQIALQQQSTDINISNKNREAQTIREDLSRTASELEQERALNDSLKKKLAEADANNIAIDTSMRTMKAKIDFLESDNQAQSQAFADLNQKLQDAINSANEAQEKLRVEETLRRKLHNQVQELKGNIRVFCRVRPTLDDTEAEAKMTFPDAESDGREVQVQGPEQKSALGKITTATNSFAFDKVFDPTSTNATVFEEISQLVQSALDGYNVCIFCYGQTGSGKTFTMSSSDGMIPRTVAQIYSTAQRLEEKGWRYEMCGSFVEVYNETLNDLLGRADEFDRTDRHKITHDLARGSTELSGVHSVLLDGPQSVEDMLAQASRNRSVAATKANERSSRSHSVFILKLIGTNDATGEKSEGTLNLVDLAGSERLSQSGAEGARLKETQSINKSLSCLGDVIGALGQGKEGGHVPYRNSKLTYLLQQSLGGNSKTLMFVMISPLQLHLSETLTSLKFATKVHNTHIGTAKQQAKVKD</sequence>
<evidence type="ECO:0000256" key="13">
    <source>
        <dbReference type="SAM" id="MobiDB-lite"/>
    </source>
</evidence>
<evidence type="ECO:0000313" key="15">
    <source>
        <dbReference type="EMBL" id="KAF2232682.1"/>
    </source>
</evidence>
<keyword evidence="7 12" id="KW-0175">Coiled coil</keyword>